<dbReference type="STRING" id="1122192.SAMN02745673_01949"/>
<dbReference type="InterPro" id="IPR007995">
    <property type="entry name" value="DUF742"/>
</dbReference>
<dbReference type="AlphaFoldDB" id="A0A1T4PQ71"/>
<evidence type="ECO:0000313" key="1">
    <source>
        <dbReference type="EMBL" id="SJZ93774.1"/>
    </source>
</evidence>
<accession>A0A1T4PQ71</accession>
<sequence>MLSPDFPLDATEMTWRWGARPLLAHAVVVATHADGPAAEVAVPDPCTRAILKGAVAPVTVAELAARVGAPVSAVRCVVQRLISAGFMRVDSHGDEGIASGTVKVVVAAATLETERSFIAAVGEPIPMRVRIPVAPRETATIESFFGRTIIRGEGLSIFMAGSPKHWNFRPLWDDEIRGALGMVILADPRFPDAAEVALASCHQHGLPHVLVAEHGPGLRVVTSAARHWARYALQITPGTPVLACDVRDHDSVTGVLRALVGHARTLTSEATS</sequence>
<dbReference type="PANTHER" id="PTHR42708:SF1">
    <property type="entry name" value="GLIDING MOTILITY PROTEIN MGLA"/>
    <property type="match status" value="1"/>
</dbReference>
<dbReference type="Pfam" id="PF05331">
    <property type="entry name" value="DUF742"/>
    <property type="match status" value="1"/>
</dbReference>
<keyword evidence="1" id="KW-0675">Receptor</keyword>
<evidence type="ECO:0000313" key="2">
    <source>
        <dbReference type="Proteomes" id="UP000190637"/>
    </source>
</evidence>
<gene>
    <name evidence="1" type="ORF">SAMN02745673_01949</name>
</gene>
<proteinExistence type="predicted"/>
<dbReference type="Proteomes" id="UP000190637">
    <property type="component" value="Unassembled WGS sequence"/>
</dbReference>
<keyword evidence="2" id="KW-1185">Reference proteome</keyword>
<dbReference type="InterPro" id="IPR052705">
    <property type="entry name" value="Gliding_Motility_GTPase"/>
</dbReference>
<name>A0A1T4PQ71_9ACTN</name>
<dbReference type="PANTHER" id="PTHR42708">
    <property type="entry name" value="ATP/GTP-BINDING PROTEIN-RELATED"/>
    <property type="match status" value="1"/>
</dbReference>
<reference evidence="1 2" key="1">
    <citation type="submission" date="2017-02" db="EMBL/GenBank/DDBJ databases">
        <authorList>
            <person name="Peterson S.W."/>
        </authorList>
    </citation>
    <scope>NUCLEOTIDE SEQUENCE [LARGE SCALE GENOMIC DNA]</scope>
    <source>
        <strain evidence="1 2">DSM 45154</strain>
    </source>
</reference>
<organism evidence="1 2">
    <name type="scientific">Marinactinospora thermotolerans DSM 45154</name>
    <dbReference type="NCBI Taxonomy" id="1122192"/>
    <lineage>
        <taxon>Bacteria</taxon>
        <taxon>Bacillati</taxon>
        <taxon>Actinomycetota</taxon>
        <taxon>Actinomycetes</taxon>
        <taxon>Streptosporangiales</taxon>
        <taxon>Nocardiopsidaceae</taxon>
        <taxon>Marinactinospora</taxon>
    </lineage>
</organism>
<dbReference type="EMBL" id="FUWS01000004">
    <property type="protein sequence ID" value="SJZ93774.1"/>
    <property type="molecule type" value="Genomic_DNA"/>
</dbReference>
<protein>
    <submittedName>
        <fullName evidence="1">Signal recognition particle receptor subunit beta, a GTPase</fullName>
    </submittedName>
</protein>